<evidence type="ECO:0000256" key="2">
    <source>
        <dbReference type="SAM" id="SignalP"/>
    </source>
</evidence>
<dbReference type="EMBL" id="JACCBN010000001">
    <property type="protein sequence ID" value="NYD37281.1"/>
    <property type="molecule type" value="Genomic_DNA"/>
</dbReference>
<keyword evidence="2" id="KW-0732">Signal</keyword>
<feature type="chain" id="PRO_5030767371" description="DUF5666 domain-containing protein" evidence="2">
    <location>
        <begin position="28"/>
        <end position="151"/>
    </location>
</feature>
<evidence type="ECO:0000313" key="4">
    <source>
        <dbReference type="Proteomes" id="UP000535890"/>
    </source>
</evidence>
<feature type="signal peptide" evidence="2">
    <location>
        <begin position="1"/>
        <end position="27"/>
    </location>
</feature>
<protein>
    <recommendedName>
        <fullName evidence="5">DUF5666 domain-containing protein</fullName>
    </recommendedName>
</protein>
<keyword evidence="4" id="KW-1185">Reference proteome</keyword>
<feature type="region of interest" description="Disordered" evidence="1">
    <location>
        <begin position="129"/>
        <end position="151"/>
    </location>
</feature>
<accession>A0A7Y9J6R6</accession>
<name>A0A7Y9J6R6_9PSEU</name>
<gene>
    <name evidence="3" type="ORF">BJ983_003383</name>
</gene>
<comment type="caution">
    <text evidence="3">The sequence shown here is derived from an EMBL/GenBank/DDBJ whole genome shotgun (WGS) entry which is preliminary data.</text>
</comment>
<proteinExistence type="predicted"/>
<evidence type="ECO:0000256" key="1">
    <source>
        <dbReference type="SAM" id="MobiDB-lite"/>
    </source>
</evidence>
<dbReference type="Proteomes" id="UP000535890">
    <property type="component" value="Unassembled WGS sequence"/>
</dbReference>
<reference evidence="3 4" key="1">
    <citation type="submission" date="2020-07" db="EMBL/GenBank/DDBJ databases">
        <title>Sequencing the genomes of 1000 actinobacteria strains.</title>
        <authorList>
            <person name="Klenk H.-P."/>
        </authorList>
    </citation>
    <scope>NUCLEOTIDE SEQUENCE [LARGE SCALE GENOMIC DNA]</scope>
    <source>
        <strain evidence="3 4">DSM 45772</strain>
    </source>
</reference>
<dbReference type="AlphaFoldDB" id="A0A7Y9J6R6"/>
<evidence type="ECO:0000313" key="3">
    <source>
        <dbReference type="EMBL" id="NYD37281.1"/>
    </source>
</evidence>
<feature type="compositionally biased region" description="Pro residues" evidence="1">
    <location>
        <begin position="140"/>
        <end position="151"/>
    </location>
</feature>
<sequence>MHRLTRPVVIGVSALALCGVGAGVALADPSASSAPTAVVAAGHHGKHPGEHGEVVGKGKAHRTVDYQRGTVTAVNGTTFTVRSKDGFTATYTFAPTAKVHKGKQVATPAQVQTGDRVFVAAAKEPSGLQALRVRDRGPAPAAPAAPAPAPN</sequence>
<dbReference type="RefSeq" id="WP_179794854.1">
    <property type="nucleotide sequence ID" value="NZ_BAABHP010000014.1"/>
</dbReference>
<evidence type="ECO:0008006" key="5">
    <source>
        <dbReference type="Google" id="ProtNLM"/>
    </source>
</evidence>
<organism evidence="3 4">
    <name type="scientific">Actinomycetospora corticicola</name>
    <dbReference type="NCBI Taxonomy" id="663602"/>
    <lineage>
        <taxon>Bacteria</taxon>
        <taxon>Bacillati</taxon>
        <taxon>Actinomycetota</taxon>
        <taxon>Actinomycetes</taxon>
        <taxon>Pseudonocardiales</taxon>
        <taxon>Pseudonocardiaceae</taxon>
        <taxon>Actinomycetospora</taxon>
    </lineage>
</organism>